<dbReference type="InterPro" id="IPR032675">
    <property type="entry name" value="LRR_dom_sf"/>
</dbReference>
<proteinExistence type="predicted"/>
<gene>
    <name evidence="1" type="ORF">OCV57_09740</name>
</gene>
<organism evidence="1 2">
    <name type="scientific">Hominimerdicola aceti</name>
    <dbReference type="NCBI Taxonomy" id="2981726"/>
    <lineage>
        <taxon>Bacteria</taxon>
        <taxon>Bacillati</taxon>
        <taxon>Bacillota</taxon>
        <taxon>Clostridia</taxon>
        <taxon>Eubacteriales</taxon>
        <taxon>Oscillospiraceae</taxon>
        <taxon>Hominimerdicola</taxon>
    </lineage>
</organism>
<protein>
    <submittedName>
        <fullName evidence="1">Leucine-rich repeat domain-containing protein</fullName>
    </submittedName>
</protein>
<name>A0AAE3ILP2_9FIRM</name>
<dbReference type="RefSeq" id="WP_267301365.1">
    <property type="nucleotide sequence ID" value="NZ_JAOQJZ010000009.1"/>
</dbReference>
<sequence>MALVDIINLPKYYVCKNKETDEMFVCYVNGSCHIPEPTGDSVRSCMPTSNCKGKVVYKIDAEDLKKLDKMILRAVFAGVTVYKFGNNGIELVDGTCFINNDKAVIPKPITHIGSNPFGAAAKELKTLQLPSSLLTIDYFAFHQCEELSVIVLSEGIKEVNLGKFWRCKGLREFYLPRSITRISCNNLTHDELKRAFKKCVFCVYKNSEAERFVDLVELKYRLIDETSPT</sequence>
<dbReference type="EMBL" id="JAOQJZ010000009">
    <property type="protein sequence ID" value="MCU6706203.1"/>
    <property type="molecule type" value="Genomic_DNA"/>
</dbReference>
<evidence type="ECO:0000313" key="1">
    <source>
        <dbReference type="EMBL" id="MCU6706203.1"/>
    </source>
</evidence>
<dbReference type="AlphaFoldDB" id="A0AAE3ILP2"/>
<keyword evidence="2" id="KW-1185">Reference proteome</keyword>
<dbReference type="Pfam" id="PF13306">
    <property type="entry name" value="LRR_5"/>
    <property type="match status" value="1"/>
</dbReference>
<dbReference type="SUPFAM" id="SSF52058">
    <property type="entry name" value="L domain-like"/>
    <property type="match status" value="1"/>
</dbReference>
<accession>A0AAE3ILP2</accession>
<reference evidence="1 2" key="1">
    <citation type="journal article" date="2021" name="ISME Commun">
        <title>Automated analysis of genomic sequences facilitates high-throughput and comprehensive description of bacteria.</title>
        <authorList>
            <person name="Hitch T.C.A."/>
        </authorList>
    </citation>
    <scope>NUCLEOTIDE SEQUENCE [LARGE SCALE GENOMIC DNA]</scope>
    <source>
        <strain evidence="1 2">Sanger_31</strain>
    </source>
</reference>
<evidence type="ECO:0000313" key="2">
    <source>
        <dbReference type="Proteomes" id="UP001208131"/>
    </source>
</evidence>
<comment type="caution">
    <text evidence="1">The sequence shown here is derived from an EMBL/GenBank/DDBJ whole genome shotgun (WGS) entry which is preliminary data.</text>
</comment>
<dbReference type="InterPro" id="IPR026906">
    <property type="entry name" value="LRR_5"/>
</dbReference>
<dbReference type="Proteomes" id="UP001208131">
    <property type="component" value="Unassembled WGS sequence"/>
</dbReference>
<dbReference type="Gene3D" id="3.80.10.10">
    <property type="entry name" value="Ribonuclease Inhibitor"/>
    <property type="match status" value="1"/>
</dbReference>